<sequence>MDSETQMPGPVCLIENTENELTVNPKALEILSAITQPLVVVAIVGLYRTGKSYLMNKLAGKKKGFSLGSTVQSHTKGIWMWCVPHPEKPDHTLVLLDTEGLGDVEKGDNQNDSWIFALAVLLSSTFVYNSMGTINQQAMDQLQYVTELTNRIRAKSSPNANEDENSADFVSFFPDFVWTLRDFTLQLEADGQPISADEYLENSLKLKQGTNQKDKNFNLPRLCIRKFFPQKKCFIFDRPTHRKKLGQLETLNDNELDPEFNQQTITFCSYIFKNSKTKTLSGGIEVNGPRLKSLVLTYVKAISSGGLPCMENAVLALAQIENSAAVRKAIDHYDQQMGEKLQLPTDTLQELLELHKASEKEAIEIFIKNSFKDVDHLHQKELAFEKQKLISKAVFVGLENLVLTYGDAIISGDLLCIENAIRALAQVENVATVQKAIVHYDKQMGSIITSIKLAISALNFTSKKNGTSVERQDQEEKYGPAKVPAQLEKKRDDFYKQNMKASSDRCSALLKDLFDPLEEDIKQGIYSKPGGYRLFIQKINELKKKYLQEPRKGIQADEVLQTYLTSKESVTDAILQTDQSLTEKEKDIEVQRVKAESAEAAAKMLEEMQIKNQQMMEQKEKSHEEHVKQLTEKMQAERAQLMAEQERTVALKLQEQSRLLKEGFQNESKQLHNEIQNLKRSMERPRSTCILS</sequence>
<evidence type="ECO:0000256" key="3">
    <source>
        <dbReference type="ARBA" id="ARBA00022801"/>
    </source>
</evidence>
<dbReference type="FunFam" id="1.20.1000.10:FF:000001">
    <property type="entry name" value="Guanylate binding protein 1"/>
    <property type="match status" value="1"/>
</dbReference>
<dbReference type="FunCoup" id="L5K4P7">
    <property type="interactions" value="583"/>
</dbReference>
<dbReference type="InterPro" id="IPR036543">
    <property type="entry name" value="Guanylate-bd_C_sf"/>
</dbReference>
<dbReference type="InParanoid" id="L5K4P7"/>
<dbReference type="Pfam" id="PF02263">
    <property type="entry name" value="GBP"/>
    <property type="match status" value="1"/>
</dbReference>
<evidence type="ECO:0000256" key="2">
    <source>
        <dbReference type="ARBA" id="ARBA00022741"/>
    </source>
</evidence>
<dbReference type="PANTHER" id="PTHR10751">
    <property type="entry name" value="GUANYLATE BINDING PROTEIN"/>
    <property type="match status" value="1"/>
</dbReference>
<keyword evidence="4" id="KW-0391">Immunity</keyword>
<dbReference type="Gene3D" id="1.20.1000.10">
    <property type="entry name" value="Guanylate-binding protein, C-terminal domain"/>
    <property type="match status" value="2"/>
</dbReference>
<accession>L5K4P7</accession>
<keyword evidence="1" id="KW-0399">Innate immunity</keyword>
<evidence type="ECO:0000256" key="4">
    <source>
        <dbReference type="ARBA" id="ARBA00022859"/>
    </source>
</evidence>
<dbReference type="Gene3D" id="3.40.50.300">
    <property type="entry name" value="P-loop containing nucleotide triphosphate hydrolases"/>
    <property type="match status" value="1"/>
</dbReference>
<evidence type="ECO:0000256" key="5">
    <source>
        <dbReference type="ARBA" id="ARBA00023134"/>
    </source>
</evidence>
<dbReference type="eggNOG" id="KOG2037">
    <property type="taxonomic scope" value="Eukaryota"/>
</dbReference>
<dbReference type="Proteomes" id="UP000010552">
    <property type="component" value="Unassembled WGS sequence"/>
</dbReference>
<dbReference type="InterPro" id="IPR003191">
    <property type="entry name" value="Guanylate-bd/ATL_C"/>
</dbReference>
<evidence type="ECO:0000256" key="7">
    <source>
        <dbReference type="SAM" id="Coils"/>
    </source>
</evidence>
<dbReference type="AlphaFoldDB" id="L5K4P7"/>
<name>L5K4P7_PTEAL</name>
<protein>
    <submittedName>
        <fullName evidence="9">Interferon-induced guanylate-binding protein 1</fullName>
    </submittedName>
</protein>
<dbReference type="SUPFAM" id="SSF48340">
    <property type="entry name" value="Interferon-induced guanylate-binding protein 1 (GBP1), C-terminal domain"/>
    <property type="match status" value="2"/>
</dbReference>
<keyword evidence="5" id="KW-0342">GTP-binding</keyword>
<dbReference type="PROSITE" id="PS51715">
    <property type="entry name" value="G_GB1_RHD3"/>
    <property type="match status" value="1"/>
</dbReference>
<dbReference type="CDD" id="cd01851">
    <property type="entry name" value="GBP"/>
    <property type="match status" value="1"/>
</dbReference>
<dbReference type="Pfam" id="PF02841">
    <property type="entry name" value="GBP_C"/>
    <property type="match status" value="2"/>
</dbReference>
<dbReference type="GO" id="GO:0045087">
    <property type="term" value="P:innate immune response"/>
    <property type="evidence" value="ECO:0007669"/>
    <property type="project" value="UniProtKB-KW"/>
</dbReference>
<evidence type="ECO:0000259" key="8">
    <source>
        <dbReference type="PROSITE" id="PS51715"/>
    </source>
</evidence>
<dbReference type="SUPFAM" id="SSF52540">
    <property type="entry name" value="P-loop containing nucleoside triphosphate hydrolases"/>
    <property type="match status" value="1"/>
</dbReference>
<comment type="similarity">
    <text evidence="6">Belongs to the TRAFAC class dynamin-like GTPase superfamily. GB1/RHD3 GTPase family.</text>
</comment>
<gene>
    <name evidence="9" type="ORF">PAL_GLEAN10023941</name>
</gene>
<keyword evidence="7" id="KW-0175">Coiled coil</keyword>
<dbReference type="GO" id="GO:0005525">
    <property type="term" value="F:GTP binding"/>
    <property type="evidence" value="ECO:0007669"/>
    <property type="project" value="UniProtKB-KW"/>
</dbReference>
<dbReference type="EMBL" id="KB031032">
    <property type="protein sequence ID" value="ELK06322.1"/>
    <property type="molecule type" value="Genomic_DNA"/>
</dbReference>
<keyword evidence="10" id="KW-1185">Reference proteome</keyword>
<proteinExistence type="inferred from homology"/>
<evidence type="ECO:0000313" key="9">
    <source>
        <dbReference type="EMBL" id="ELK06322.1"/>
    </source>
</evidence>
<organism evidence="9 10">
    <name type="scientific">Pteropus alecto</name>
    <name type="common">Black flying fox</name>
    <dbReference type="NCBI Taxonomy" id="9402"/>
    <lineage>
        <taxon>Eukaryota</taxon>
        <taxon>Metazoa</taxon>
        <taxon>Chordata</taxon>
        <taxon>Craniata</taxon>
        <taxon>Vertebrata</taxon>
        <taxon>Euteleostomi</taxon>
        <taxon>Mammalia</taxon>
        <taxon>Eutheria</taxon>
        <taxon>Laurasiatheria</taxon>
        <taxon>Chiroptera</taxon>
        <taxon>Yinpterochiroptera</taxon>
        <taxon>Pteropodoidea</taxon>
        <taxon>Pteropodidae</taxon>
        <taxon>Pteropodinae</taxon>
        <taxon>Pteropus</taxon>
    </lineage>
</organism>
<keyword evidence="3" id="KW-0378">Hydrolase</keyword>
<feature type="coiled-coil region" evidence="7">
    <location>
        <begin position="581"/>
        <end position="681"/>
    </location>
</feature>
<evidence type="ECO:0000256" key="1">
    <source>
        <dbReference type="ARBA" id="ARBA00022588"/>
    </source>
</evidence>
<evidence type="ECO:0000313" key="10">
    <source>
        <dbReference type="Proteomes" id="UP000010552"/>
    </source>
</evidence>
<evidence type="ECO:0000256" key="6">
    <source>
        <dbReference type="PROSITE-ProRule" id="PRU01052"/>
    </source>
</evidence>
<dbReference type="InterPro" id="IPR037684">
    <property type="entry name" value="GBP_C"/>
</dbReference>
<dbReference type="InterPro" id="IPR015894">
    <property type="entry name" value="Guanylate-bd_N"/>
</dbReference>
<feature type="domain" description="GB1/RHD3-type G" evidence="8">
    <location>
        <begin position="35"/>
        <end position="276"/>
    </location>
</feature>
<dbReference type="CDD" id="cd16269">
    <property type="entry name" value="GBP_C"/>
    <property type="match status" value="1"/>
</dbReference>
<dbReference type="GO" id="GO:0003924">
    <property type="term" value="F:GTPase activity"/>
    <property type="evidence" value="ECO:0007669"/>
    <property type="project" value="InterPro"/>
</dbReference>
<reference evidence="10" key="1">
    <citation type="journal article" date="2013" name="Science">
        <title>Comparative analysis of bat genomes provides insight into the evolution of flight and immunity.</title>
        <authorList>
            <person name="Zhang G."/>
            <person name="Cowled C."/>
            <person name="Shi Z."/>
            <person name="Huang Z."/>
            <person name="Bishop-Lilly K.A."/>
            <person name="Fang X."/>
            <person name="Wynne J.W."/>
            <person name="Xiong Z."/>
            <person name="Baker M.L."/>
            <person name="Zhao W."/>
            <person name="Tachedjian M."/>
            <person name="Zhu Y."/>
            <person name="Zhou P."/>
            <person name="Jiang X."/>
            <person name="Ng J."/>
            <person name="Yang L."/>
            <person name="Wu L."/>
            <person name="Xiao J."/>
            <person name="Feng Y."/>
            <person name="Chen Y."/>
            <person name="Sun X."/>
            <person name="Zhang Y."/>
            <person name="Marsh G.A."/>
            <person name="Crameri G."/>
            <person name="Broder C.C."/>
            <person name="Frey K.G."/>
            <person name="Wang L.F."/>
            <person name="Wang J."/>
        </authorList>
    </citation>
    <scope>NUCLEOTIDE SEQUENCE [LARGE SCALE GENOMIC DNA]</scope>
</reference>
<keyword evidence="2" id="KW-0547">Nucleotide-binding</keyword>
<dbReference type="FunFam" id="3.40.50.300:FF:000422">
    <property type="entry name" value="Guanylate-binding protein 1"/>
    <property type="match status" value="1"/>
</dbReference>
<dbReference type="STRING" id="9402.L5K4P7"/>
<dbReference type="InterPro" id="IPR030386">
    <property type="entry name" value="G_GB1_RHD3_dom"/>
</dbReference>
<dbReference type="InterPro" id="IPR027417">
    <property type="entry name" value="P-loop_NTPase"/>
</dbReference>